<evidence type="ECO:0000256" key="1">
    <source>
        <dbReference type="SAM" id="Phobius"/>
    </source>
</evidence>
<protein>
    <recommendedName>
        <fullName evidence="4">Serpentine receptor class gamma</fullName>
    </recommendedName>
</protein>
<sequence>MEPTPYWFQLVVGFVYMAVAVVCMPVYGRIVYLFATQKLYKNVPCYRIIIHTGVLQMMMGSGSFFYGLMQVFNYDFLRLALYTITIMSVGIKMEALLSLVLAVNRASVTLKLHLFSSLFYKASIYIIWIFGTIDFIIFCTPLAAKTAVPGQFQSHHDRSKPYSYLVKDIGSYICMISYICTFVLYTIIVFNIIKLRLKSAHFTSSKTERSVLLYAIIQFAFKVILELVSSFHVVPTTPMGEFAMFMGYALMHLLVSPVLFLMLNRKLRRDFLRRSSTIQVSCQRTLYIHP</sequence>
<keyword evidence="1" id="KW-0472">Membrane</keyword>
<dbReference type="Proteomes" id="UP000298663">
    <property type="component" value="Unassembled WGS sequence"/>
</dbReference>
<dbReference type="SUPFAM" id="SSF81321">
    <property type="entry name" value="Family A G protein-coupled receptor-like"/>
    <property type="match status" value="1"/>
</dbReference>
<feature type="transmembrane region" description="Helical" evidence="1">
    <location>
        <begin position="80"/>
        <end position="103"/>
    </location>
</feature>
<keyword evidence="1" id="KW-1133">Transmembrane helix</keyword>
<reference evidence="2 3" key="2">
    <citation type="journal article" date="2019" name="G3 (Bethesda)">
        <title>Hybrid Assembly of the Genome of the Entomopathogenic Nematode Steinernema carpocapsae Identifies the X-Chromosome.</title>
        <authorList>
            <person name="Serra L."/>
            <person name="Macchietto M."/>
            <person name="Macias-Munoz A."/>
            <person name="McGill C.J."/>
            <person name="Rodriguez I.M."/>
            <person name="Rodriguez B."/>
            <person name="Murad R."/>
            <person name="Mortazavi A."/>
        </authorList>
    </citation>
    <scope>NUCLEOTIDE SEQUENCE [LARGE SCALE GENOMIC DNA]</scope>
    <source>
        <strain evidence="2 3">ALL</strain>
    </source>
</reference>
<feature type="transmembrane region" description="Helical" evidence="1">
    <location>
        <begin position="6"/>
        <end position="27"/>
    </location>
</feature>
<name>A0A4U5M273_STECR</name>
<feature type="transmembrane region" description="Helical" evidence="1">
    <location>
        <begin position="211"/>
        <end position="233"/>
    </location>
</feature>
<accession>A0A4U5M273</accession>
<proteinExistence type="predicted"/>
<dbReference type="EMBL" id="AZBU02000010">
    <property type="protein sequence ID" value="TKR62811.1"/>
    <property type="molecule type" value="Genomic_DNA"/>
</dbReference>
<feature type="transmembrane region" description="Helical" evidence="1">
    <location>
        <begin position="124"/>
        <end position="144"/>
    </location>
</feature>
<reference evidence="2 3" key="1">
    <citation type="journal article" date="2015" name="Genome Biol.">
        <title>Comparative genomics of Steinernema reveals deeply conserved gene regulatory networks.</title>
        <authorList>
            <person name="Dillman A.R."/>
            <person name="Macchietto M."/>
            <person name="Porter C.F."/>
            <person name="Rogers A."/>
            <person name="Williams B."/>
            <person name="Antoshechkin I."/>
            <person name="Lee M.M."/>
            <person name="Goodwin Z."/>
            <person name="Lu X."/>
            <person name="Lewis E.E."/>
            <person name="Goodrich-Blair H."/>
            <person name="Stock S.P."/>
            <person name="Adams B.J."/>
            <person name="Sternberg P.W."/>
            <person name="Mortazavi A."/>
        </authorList>
    </citation>
    <scope>NUCLEOTIDE SEQUENCE [LARGE SCALE GENOMIC DNA]</scope>
    <source>
        <strain evidence="2 3">ALL</strain>
    </source>
</reference>
<dbReference type="AlphaFoldDB" id="A0A4U5M273"/>
<keyword evidence="3" id="KW-1185">Reference proteome</keyword>
<feature type="transmembrane region" description="Helical" evidence="1">
    <location>
        <begin position="245"/>
        <end position="264"/>
    </location>
</feature>
<organism evidence="2 3">
    <name type="scientific">Steinernema carpocapsae</name>
    <name type="common">Entomopathogenic nematode</name>
    <dbReference type="NCBI Taxonomy" id="34508"/>
    <lineage>
        <taxon>Eukaryota</taxon>
        <taxon>Metazoa</taxon>
        <taxon>Ecdysozoa</taxon>
        <taxon>Nematoda</taxon>
        <taxon>Chromadorea</taxon>
        <taxon>Rhabditida</taxon>
        <taxon>Tylenchina</taxon>
        <taxon>Panagrolaimomorpha</taxon>
        <taxon>Strongyloidoidea</taxon>
        <taxon>Steinernematidae</taxon>
        <taxon>Steinernema</taxon>
    </lineage>
</organism>
<evidence type="ECO:0008006" key="4">
    <source>
        <dbReference type="Google" id="ProtNLM"/>
    </source>
</evidence>
<gene>
    <name evidence="2" type="ORF">L596_026726</name>
</gene>
<feature type="transmembrane region" description="Helical" evidence="1">
    <location>
        <begin position="169"/>
        <end position="190"/>
    </location>
</feature>
<evidence type="ECO:0000313" key="2">
    <source>
        <dbReference type="EMBL" id="TKR62811.1"/>
    </source>
</evidence>
<comment type="caution">
    <text evidence="2">The sequence shown here is derived from an EMBL/GenBank/DDBJ whole genome shotgun (WGS) entry which is preliminary data.</text>
</comment>
<evidence type="ECO:0000313" key="3">
    <source>
        <dbReference type="Proteomes" id="UP000298663"/>
    </source>
</evidence>
<feature type="transmembrane region" description="Helical" evidence="1">
    <location>
        <begin position="48"/>
        <end position="68"/>
    </location>
</feature>
<keyword evidence="1" id="KW-0812">Transmembrane</keyword>